<comment type="caution">
    <text evidence="18">The sequence shown here is derived from an EMBL/GenBank/DDBJ whole genome shotgun (WGS) entry which is preliminary data.</text>
</comment>
<dbReference type="InterPro" id="IPR003594">
    <property type="entry name" value="HATPase_dom"/>
</dbReference>
<dbReference type="InterPro" id="IPR003661">
    <property type="entry name" value="HisK_dim/P_dom"/>
</dbReference>
<evidence type="ECO:0000256" key="3">
    <source>
        <dbReference type="ARBA" id="ARBA00012438"/>
    </source>
</evidence>
<dbReference type="PANTHER" id="PTHR44936:SF5">
    <property type="entry name" value="SENSOR HISTIDINE KINASE ENVZ"/>
    <property type="match status" value="1"/>
</dbReference>
<comment type="subcellular location">
    <subcellularLocation>
        <location evidence="2">Cell inner membrane</location>
        <topology evidence="2">Multi-pass membrane protein</topology>
    </subcellularLocation>
</comment>
<dbReference type="InterPro" id="IPR036890">
    <property type="entry name" value="HATPase_C_sf"/>
</dbReference>
<keyword evidence="8 15" id="KW-0812">Transmembrane</keyword>
<dbReference type="Gene3D" id="3.30.565.10">
    <property type="entry name" value="Histidine kinase-like ATPase, C-terminal domain"/>
    <property type="match status" value="1"/>
</dbReference>
<evidence type="ECO:0000256" key="9">
    <source>
        <dbReference type="ARBA" id="ARBA00022741"/>
    </source>
</evidence>
<dbReference type="Pfam" id="PF02518">
    <property type="entry name" value="HATPase_c"/>
    <property type="match status" value="1"/>
</dbReference>
<dbReference type="GO" id="GO:0000155">
    <property type="term" value="F:phosphorelay sensor kinase activity"/>
    <property type="evidence" value="ECO:0007669"/>
    <property type="project" value="InterPro"/>
</dbReference>
<dbReference type="Proteomes" id="UP000308917">
    <property type="component" value="Unassembled WGS sequence"/>
</dbReference>
<evidence type="ECO:0000256" key="7">
    <source>
        <dbReference type="ARBA" id="ARBA00022679"/>
    </source>
</evidence>
<dbReference type="EC" id="2.7.13.3" evidence="3"/>
<keyword evidence="13" id="KW-0902">Two-component regulatory system</keyword>
<dbReference type="InterPro" id="IPR050980">
    <property type="entry name" value="2C_sensor_his_kinase"/>
</dbReference>
<dbReference type="InterPro" id="IPR005467">
    <property type="entry name" value="His_kinase_dom"/>
</dbReference>
<comment type="catalytic activity">
    <reaction evidence="1">
        <text>ATP + protein L-histidine = ADP + protein N-phospho-L-histidine.</text>
        <dbReference type="EC" id="2.7.13.3"/>
    </reaction>
</comment>
<dbReference type="PROSITE" id="PS50885">
    <property type="entry name" value="HAMP"/>
    <property type="match status" value="1"/>
</dbReference>
<dbReference type="Gene3D" id="1.10.287.130">
    <property type="match status" value="1"/>
</dbReference>
<dbReference type="CDD" id="cd06225">
    <property type="entry name" value="HAMP"/>
    <property type="match status" value="1"/>
</dbReference>
<evidence type="ECO:0000313" key="19">
    <source>
        <dbReference type="Proteomes" id="UP000308917"/>
    </source>
</evidence>
<keyword evidence="19" id="KW-1185">Reference proteome</keyword>
<keyword evidence="14 15" id="KW-0472">Membrane</keyword>
<dbReference type="GO" id="GO:0005886">
    <property type="term" value="C:plasma membrane"/>
    <property type="evidence" value="ECO:0007669"/>
    <property type="project" value="UniProtKB-SubCell"/>
</dbReference>
<sequence length="488" mass="54024">MTAIQQAISKAKQHLARLWPDSIFGRMVLILVAGMLAAQFLTSSIWLNVRHAQRLEAPTRLVGERIADLVELLDSGHPRAEVLELATHIGLNATLSTSSQPSQLGRTQHALSAAKLLERVFHERVPDQRQLELLHLALLDDQGHNADWFTLSGFSPLTVVYSMQLQYAPNQWLRITSQLQPGWQEDNAWRVLGDLFWRVYAIRILIVVALVVLAVRWVAEPLSRLAKAAQSLGSNITQATPLDENGPAEVRHAAHAFNRMQARIIAQIEERDRFLAAVSHDLRTPMTRMRLRLALLNTDNHAASVSKLRDDLSDMESLVESTLAFIQAEQRASHVQRLDLDSLAHSLCQDLQELGHHITITGATGAPIEADAMGLKRALSNLLDNALRYGHNVQVLLAHTQETVSITILNEGPCIPEALLASITQPFVRGEPSRNNATGGYGLGLSIVEAVARSHRGQFRLSNRAEQQGVCAYLELPRFSGKVLTALH</sequence>
<feature type="domain" description="Histidine kinase" evidence="16">
    <location>
        <begin position="277"/>
        <end position="480"/>
    </location>
</feature>
<evidence type="ECO:0000313" key="18">
    <source>
        <dbReference type="EMBL" id="THU05464.1"/>
    </source>
</evidence>
<evidence type="ECO:0000259" key="16">
    <source>
        <dbReference type="PROSITE" id="PS50109"/>
    </source>
</evidence>
<evidence type="ECO:0000259" key="17">
    <source>
        <dbReference type="PROSITE" id="PS50885"/>
    </source>
</evidence>
<evidence type="ECO:0000256" key="15">
    <source>
        <dbReference type="SAM" id="Phobius"/>
    </source>
</evidence>
<dbReference type="SUPFAM" id="SSF55874">
    <property type="entry name" value="ATPase domain of HSP90 chaperone/DNA topoisomerase II/histidine kinase"/>
    <property type="match status" value="1"/>
</dbReference>
<keyword evidence="6" id="KW-0597">Phosphoprotein</keyword>
<dbReference type="PANTHER" id="PTHR44936">
    <property type="entry name" value="SENSOR PROTEIN CREC"/>
    <property type="match status" value="1"/>
</dbReference>
<keyword evidence="7" id="KW-0808">Transferase</keyword>
<dbReference type="InterPro" id="IPR036097">
    <property type="entry name" value="HisK_dim/P_sf"/>
</dbReference>
<dbReference type="GO" id="GO:0005524">
    <property type="term" value="F:ATP binding"/>
    <property type="evidence" value="ECO:0007669"/>
    <property type="project" value="UniProtKB-KW"/>
</dbReference>
<evidence type="ECO:0000256" key="4">
    <source>
        <dbReference type="ARBA" id="ARBA00022475"/>
    </source>
</evidence>
<name>A0A4S8FG58_9BURK</name>
<dbReference type="InterPro" id="IPR003660">
    <property type="entry name" value="HAMP_dom"/>
</dbReference>
<protein>
    <recommendedName>
        <fullName evidence="3">histidine kinase</fullName>
        <ecNumber evidence="3">2.7.13.3</ecNumber>
    </recommendedName>
</protein>
<dbReference type="Pfam" id="PF00672">
    <property type="entry name" value="HAMP"/>
    <property type="match status" value="1"/>
</dbReference>
<dbReference type="EMBL" id="STFG01000001">
    <property type="protein sequence ID" value="THU05464.1"/>
    <property type="molecule type" value="Genomic_DNA"/>
</dbReference>
<evidence type="ECO:0000256" key="6">
    <source>
        <dbReference type="ARBA" id="ARBA00022553"/>
    </source>
</evidence>
<dbReference type="SMART" id="SM00388">
    <property type="entry name" value="HisKA"/>
    <property type="match status" value="1"/>
</dbReference>
<dbReference type="Pfam" id="PF00512">
    <property type="entry name" value="HisKA"/>
    <property type="match status" value="1"/>
</dbReference>
<dbReference type="SMART" id="SM00387">
    <property type="entry name" value="HATPase_c"/>
    <property type="match status" value="1"/>
</dbReference>
<keyword evidence="12 15" id="KW-1133">Transmembrane helix</keyword>
<evidence type="ECO:0000256" key="8">
    <source>
        <dbReference type="ARBA" id="ARBA00022692"/>
    </source>
</evidence>
<keyword evidence="11" id="KW-0067">ATP-binding</keyword>
<keyword evidence="10" id="KW-0418">Kinase</keyword>
<keyword evidence="9" id="KW-0547">Nucleotide-binding</keyword>
<gene>
    <name evidence="18" type="ORF">E9531_02705</name>
</gene>
<evidence type="ECO:0000256" key="11">
    <source>
        <dbReference type="ARBA" id="ARBA00022840"/>
    </source>
</evidence>
<dbReference type="RefSeq" id="WP_136572173.1">
    <property type="nucleotide sequence ID" value="NZ_STFG01000001.1"/>
</dbReference>
<reference evidence="18 19" key="1">
    <citation type="journal article" date="2015" name="Antonie Van Leeuwenhoek">
        <title>Lampropedia puyangensis sp. nov., isolated from symptomatic bark of Populus ? euramericana canker and emended description of Lampropedia hyalina (Ehrenberg 1832) Lee et al. 2004.</title>
        <authorList>
            <person name="Li Y."/>
            <person name="Wang T."/>
            <person name="Piao C.G."/>
            <person name="Wang L.F."/>
            <person name="Tian G.Z."/>
            <person name="Zhu T.H."/>
            <person name="Guo M.W."/>
        </authorList>
    </citation>
    <scope>NUCLEOTIDE SEQUENCE [LARGE SCALE GENOMIC DNA]</scope>
    <source>
        <strain evidence="18 19">2-bin</strain>
    </source>
</reference>
<feature type="domain" description="HAMP" evidence="17">
    <location>
        <begin position="216"/>
        <end position="269"/>
    </location>
</feature>
<accession>A0A4S8FG58</accession>
<evidence type="ECO:0000256" key="14">
    <source>
        <dbReference type="ARBA" id="ARBA00023136"/>
    </source>
</evidence>
<dbReference type="OrthoDB" id="9804645at2"/>
<feature type="transmembrane region" description="Helical" evidence="15">
    <location>
        <begin position="23"/>
        <end position="47"/>
    </location>
</feature>
<evidence type="ECO:0000256" key="12">
    <source>
        <dbReference type="ARBA" id="ARBA00022989"/>
    </source>
</evidence>
<keyword evidence="5" id="KW-0997">Cell inner membrane</keyword>
<evidence type="ECO:0000256" key="13">
    <source>
        <dbReference type="ARBA" id="ARBA00023012"/>
    </source>
</evidence>
<evidence type="ECO:0000256" key="1">
    <source>
        <dbReference type="ARBA" id="ARBA00000085"/>
    </source>
</evidence>
<proteinExistence type="predicted"/>
<dbReference type="CDD" id="cd00082">
    <property type="entry name" value="HisKA"/>
    <property type="match status" value="1"/>
</dbReference>
<dbReference type="PROSITE" id="PS50109">
    <property type="entry name" value="HIS_KIN"/>
    <property type="match status" value="1"/>
</dbReference>
<keyword evidence="4" id="KW-1003">Cell membrane</keyword>
<feature type="transmembrane region" description="Helical" evidence="15">
    <location>
        <begin position="200"/>
        <end position="219"/>
    </location>
</feature>
<evidence type="ECO:0000256" key="2">
    <source>
        <dbReference type="ARBA" id="ARBA00004429"/>
    </source>
</evidence>
<evidence type="ECO:0000256" key="5">
    <source>
        <dbReference type="ARBA" id="ARBA00022519"/>
    </source>
</evidence>
<dbReference type="SMART" id="SM00304">
    <property type="entry name" value="HAMP"/>
    <property type="match status" value="1"/>
</dbReference>
<evidence type="ECO:0000256" key="10">
    <source>
        <dbReference type="ARBA" id="ARBA00022777"/>
    </source>
</evidence>
<dbReference type="AlphaFoldDB" id="A0A4S8FG58"/>
<dbReference type="SUPFAM" id="SSF47384">
    <property type="entry name" value="Homodimeric domain of signal transducing histidine kinase"/>
    <property type="match status" value="1"/>
</dbReference>
<organism evidence="18 19">
    <name type="scientific">Lampropedia puyangensis</name>
    <dbReference type="NCBI Taxonomy" id="1330072"/>
    <lineage>
        <taxon>Bacteria</taxon>
        <taxon>Pseudomonadati</taxon>
        <taxon>Pseudomonadota</taxon>
        <taxon>Betaproteobacteria</taxon>
        <taxon>Burkholderiales</taxon>
        <taxon>Comamonadaceae</taxon>
        <taxon>Lampropedia</taxon>
    </lineage>
</organism>